<evidence type="ECO:0000313" key="3">
    <source>
        <dbReference type="WBParaSite" id="jg879"/>
    </source>
</evidence>
<feature type="transmembrane region" description="Helical" evidence="1">
    <location>
        <begin position="115"/>
        <end position="137"/>
    </location>
</feature>
<protein>
    <submittedName>
        <fullName evidence="3">NADH dehydrogenase subunit 6</fullName>
    </submittedName>
</protein>
<name>A0A915ESC3_9BILA</name>
<keyword evidence="2" id="KW-1185">Reference proteome</keyword>
<dbReference type="Proteomes" id="UP000887574">
    <property type="component" value="Unplaced"/>
</dbReference>
<dbReference type="WBParaSite" id="jg879">
    <property type="protein sequence ID" value="jg879"/>
    <property type="gene ID" value="jg879"/>
</dbReference>
<proteinExistence type="predicted"/>
<sequence length="182" mass="21052">MCLIIMFTSFRKIALKYMSNRTLAALYAMAELFFLGLLTYFLLRLCPGTESTSEFIIGVIFALLLIVSCAFSVTLLLGLVGKSKEILQGYIFYTYFWSILHCAIFLMFLGIRNSFIFNTFGFTDIYMFWGSIWQLLFNIDILGSFVDNYFLPFCVFHLYCVRSLIRDAQNELDQDGQGNMFV</sequence>
<keyword evidence="1" id="KW-1133">Transmembrane helix</keyword>
<keyword evidence="1" id="KW-0472">Membrane</keyword>
<accession>A0A915ESC3</accession>
<keyword evidence="1" id="KW-0812">Transmembrane</keyword>
<organism evidence="2 3">
    <name type="scientific">Ditylenchus dipsaci</name>
    <dbReference type="NCBI Taxonomy" id="166011"/>
    <lineage>
        <taxon>Eukaryota</taxon>
        <taxon>Metazoa</taxon>
        <taxon>Ecdysozoa</taxon>
        <taxon>Nematoda</taxon>
        <taxon>Chromadorea</taxon>
        <taxon>Rhabditida</taxon>
        <taxon>Tylenchina</taxon>
        <taxon>Tylenchomorpha</taxon>
        <taxon>Sphaerularioidea</taxon>
        <taxon>Anguinidae</taxon>
        <taxon>Anguininae</taxon>
        <taxon>Ditylenchus</taxon>
    </lineage>
</organism>
<feature type="transmembrane region" description="Helical" evidence="1">
    <location>
        <begin position="21"/>
        <end position="43"/>
    </location>
</feature>
<evidence type="ECO:0000313" key="2">
    <source>
        <dbReference type="Proteomes" id="UP000887574"/>
    </source>
</evidence>
<evidence type="ECO:0000256" key="1">
    <source>
        <dbReference type="SAM" id="Phobius"/>
    </source>
</evidence>
<dbReference type="AlphaFoldDB" id="A0A915ESC3"/>
<feature type="transmembrane region" description="Helical" evidence="1">
    <location>
        <begin position="90"/>
        <end position="109"/>
    </location>
</feature>
<feature type="transmembrane region" description="Helical" evidence="1">
    <location>
        <begin position="55"/>
        <end position="78"/>
    </location>
</feature>
<reference evidence="3" key="1">
    <citation type="submission" date="2022-11" db="UniProtKB">
        <authorList>
            <consortium name="WormBaseParasite"/>
        </authorList>
    </citation>
    <scope>IDENTIFICATION</scope>
</reference>